<protein>
    <submittedName>
        <fullName evidence="2">Uncharacterized protein</fullName>
    </submittedName>
</protein>
<proteinExistence type="predicted"/>
<dbReference type="EMBL" id="MT142059">
    <property type="protein sequence ID" value="QJA73880.1"/>
    <property type="molecule type" value="Genomic_DNA"/>
</dbReference>
<gene>
    <name evidence="2" type="ORF">MM415A02188_0011</name>
</gene>
<keyword evidence="1" id="KW-1133">Transmembrane helix</keyword>
<accession>A0A6M3JVB4</accession>
<organism evidence="2">
    <name type="scientific">viral metagenome</name>
    <dbReference type="NCBI Taxonomy" id="1070528"/>
    <lineage>
        <taxon>unclassified sequences</taxon>
        <taxon>metagenomes</taxon>
        <taxon>organismal metagenomes</taxon>
    </lineage>
</organism>
<evidence type="ECO:0000256" key="1">
    <source>
        <dbReference type="SAM" id="Phobius"/>
    </source>
</evidence>
<evidence type="ECO:0000313" key="2">
    <source>
        <dbReference type="EMBL" id="QJA73880.1"/>
    </source>
</evidence>
<reference evidence="2" key="1">
    <citation type="submission" date="2020-03" db="EMBL/GenBank/DDBJ databases">
        <title>The deep terrestrial virosphere.</title>
        <authorList>
            <person name="Holmfeldt K."/>
            <person name="Nilsson E."/>
            <person name="Simone D."/>
            <person name="Lopez-Fernandez M."/>
            <person name="Wu X."/>
            <person name="de Brujin I."/>
            <person name="Lundin D."/>
            <person name="Andersson A."/>
            <person name="Bertilsson S."/>
            <person name="Dopson M."/>
        </authorList>
    </citation>
    <scope>NUCLEOTIDE SEQUENCE</scope>
    <source>
        <strain evidence="2">MM415A02188</strain>
    </source>
</reference>
<sequence>MGQVKNYDIKTVSKLIATAIATLGLGAVPAGMKRYATMVRVNNVAGQQNVLYIASSPTGSATTSTDTLASAAQKYSVQLPADGVDQFPNSVPDPDRPLFSFAASSYVNMKTSKGSARVFMQYYDM</sequence>
<dbReference type="AlphaFoldDB" id="A0A6M3JVB4"/>
<feature type="transmembrane region" description="Helical" evidence="1">
    <location>
        <begin position="12"/>
        <end position="32"/>
    </location>
</feature>
<name>A0A6M3JVB4_9ZZZZ</name>
<keyword evidence="1" id="KW-0472">Membrane</keyword>
<keyword evidence="1" id="KW-0812">Transmembrane</keyword>